<proteinExistence type="predicted"/>
<dbReference type="EMBL" id="UINC01000918">
    <property type="protein sequence ID" value="SUZ63539.1"/>
    <property type="molecule type" value="Genomic_DNA"/>
</dbReference>
<sequence length="110" mass="12593">MKKNTKRNARKQKEFIQTLSFFGITIASIVGLISYLWVYTEIDETLIAIELQKATREELNNNIKDLQNDIALLGRVDRVTDKAKKELGMVFATPETISVYIDPNNLAFNK</sequence>
<evidence type="ECO:0000313" key="3">
    <source>
        <dbReference type="EMBL" id="SUZ63539.1"/>
    </source>
</evidence>
<keyword evidence="2" id="KW-1133">Transmembrane helix</keyword>
<accession>A0A381PBF9</accession>
<gene>
    <name evidence="3" type="ORF">METZ01_LOCUS16393</name>
</gene>
<protein>
    <recommendedName>
        <fullName evidence="4">Cell division protein FtsL</fullName>
    </recommendedName>
</protein>
<keyword evidence="1" id="KW-0175">Coiled coil</keyword>
<keyword evidence="2" id="KW-0472">Membrane</keyword>
<evidence type="ECO:0000256" key="1">
    <source>
        <dbReference type="SAM" id="Coils"/>
    </source>
</evidence>
<evidence type="ECO:0008006" key="4">
    <source>
        <dbReference type="Google" id="ProtNLM"/>
    </source>
</evidence>
<name>A0A381PBF9_9ZZZZ</name>
<feature type="transmembrane region" description="Helical" evidence="2">
    <location>
        <begin position="21"/>
        <end position="39"/>
    </location>
</feature>
<keyword evidence="2" id="KW-0812">Transmembrane</keyword>
<reference evidence="3" key="1">
    <citation type="submission" date="2018-05" db="EMBL/GenBank/DDBJ databases">
        <authorList>
            <person name="Lanie J.A."/>
            <person name="Ng W.-L."/>
            <person name="Kazmierczak K.M."/>
            <person name="Andrzejewski T.M."/>
            <person name="Davidsen T.M."/>
            <person name="Wayne K.J."/>
            <person name="Tettelin H."/>
            <person name="Glass J.I."/>
            <person name="Rusch D."/>
            <person name="Podicherti R."/>
            <person name="Tsui H.-C.T."/>
            <person name="Winkler M.E."/>
        </authorList>
    </citation>
    <scope>NUCLEOTIDE SEQUENCE</scope>
</reference>
<evidence type="ECO:0000256" key="2">
    <source>
        <dbReference type="SAM" id="Phobius"/>
    </source>
</evidence>
<organism evidence="3">
    <name type="scientific">marine metagenome</name>
    <dbReference type="NCBI Taxonomy" id="408172"/>
    <lineage>
        <taxon>unclassified sequences</taxon>
        <taxon>metagenomes</taxon>
        <taxon>ecological metagenomes</taxon>
    </lineage>
</organism>
<feature type="coiled-coil region" evidence="1">
    <location>
        <begin position="42"/>
        <end position="76"/>
    </location>
</feature>
<dbReference type="AlphaFoldDB" id="A0A381PBF9"/>